<organism evidence="3 4">
    <name type="scientific">Arenicella xantha</name>
    <dbReference type="NCBI Taxonomy" id="644221"/>
    <lineage>
        <taxon>Bacteria</taxon>
        <taxon>Pseudomonadati</taxon>
        <taxon>Pseudomonadota</taxon>
        <taxon>Gammaproteobacteria</taxon>
        <taxon>Arenicellales</taxon>
        <taxon>Arenicellaceae</taxon>
        <taxon>Arenicella</taxon>
    </lineage>
</organism>
<dbReference type="InterPro" id="IPR000644">
    <property type="entry name" value="CBS_dom"/>
</dbReference>
<dbReference type="InParanoid" id="A0A395JJN8"/>
<dbReference type="InterPro" id="IPR046342">
    <property type="entry name" value="CBS_dom_sf"/>
</dbReference>
<evidence type="ECO:0000313" key="3">
    <source>
        <dbReference type="EMBL" id="RBP50625.1"/>
    </source>
</evidence>
<protein>
    <submittedName>
        <fullName evidence="3">CBS domain protein</fullName>
    </submittedName>
</protein>
<feature type="domain" description="CBS" evidence="2">
    <location>
        <begin position="108"/>
        <end position="171"/>
    </location>
</feature>
<dbReference type="OrthoDB" id="5295117at2"/>
<keyword evidence="1" id="KW-0129">CBS domain</keyword>
<evidence type="ECO:0000313" key="4">
    <source>
        <dbReference type="Proteomes" id="UP000253083"/>
    </source>
</evidence>
<comment type="caution">
    <text evidence="3">The sequence shown here is derived from an EMBL/GenBank/DDBJ whole genome shotgun (WGS) entry which is preliminary data.</text>
</comment>
<gene>
    <name evidence="3" type="ORF">DFR28_10236</name>
</gene>
<dbReference type="EMBL" id="QNRT01000002">
    <property type="protein sequence ID" value="RBP50625.1"/>
    <property type="molecule type" value="Genomic_DNA"/>
</dbReference>
<evidence type="ECO:0000256" key="1">
    <source>
        <dbReference type="PROSITE-ProRule" id="PRU00703"/>
    </source>
</evidence>
<name>A0A395JJN8_9GAMM</name>
<dbReference type="Pfam" id="PF00571">
    <property type="entry name" value="CBS"/>
    <property type="match status" value="1"/>
</dbReference>
<dbReference type="RefSeq" id="WP_113953471.1">
    <property type="nucleotide sequence ID" value="NZ_QNRT01000002.1"/>
</dbReference>
<dbReference type="Proteomes" id="UP000253083">
    <property type="component" value="Unassembled WGS sequence"/>
</dbReference>
<reference evidence="3 4" key="1">
    <citation type="submission" date="2018-06" db="EMBL/GenBank/DDBJ databases">
        <title>Genomic Encyclopedia of Type Strains, Phase IV (KMG-IV): sequencing the most valuable type-strain genomes for metagenomic binning, comparative biology and taxonomic classification.</title>
        <authorList>
            <person name="Goeker M."/>
        </authorList>
    </citation>
    <scope>NUCLEOTIDE SEQUENCE [LARGE SCALE GENOMIC DNA]</scope>
    <source>
        <strain evidence="3 4">DSM 24032</strain>
    </source>
</reference>
<dbReference type="Gene3D" id="3.10.580.10">
    <property type="entry name" value="CBS-domain"/>
    <property type="match status" value="1"/>
</dbReference>
<evidence type="ECO:0000259" key="2">
    <source>
        <dbReference type="PROSITE" id="PS51371"/>
    </source>
</evidence>
<dbReference type="SUPFAM" id="SSF54631">
    <property type="entry name" value="CBS-domain pair"/>
    <property type="match status" value="1"/>
</dbReference>
<proteinExistence type="predicted"/>
<accession>A0A395JJN8</accession>
<dbReference type="PROSITE" id="PS51371">
    <property type="entry name" value="CBS"/>
    <property type="match status" value="1"/>
</dbReference>
<sequence length="194" mass="21908">MSKLKFYPASDVSELAWPNEIQDISMETRALEFLTDFKVTKPLVIESSVSAIDVKNLMIKSHVKLKFVINEGNQILGVISTEDLEDQKLLQRASDGFLREDIVVTDMMRPKSELVALSYKELANATIGDVIEVLKDSGQQHCLVIDQTLKQIRGIFSASDISRMLQLSINIQDKSSFYKVFSATEKRTAIDHIR</sequence>
<dbReference type="AlphaFoldDB" id="A0A395JJN8"/>
<keyword evidence="4" id="KW-1185">Reference proteome</keyword>